<evidence type="ECO:0000313" key="3">
    <source>
        <dbReference type="Proteomes" id="UP000516314"/>
    </source>
</evidence>
<keyword evidence="1" id="KW-0472">Membrane</keyword>
<accession>A0A7G2F9U3</accession>
<dbReference type="Proteomes" id="UP000516314">
    <property type="component" value="Chromosome 4"/>
</dbReference>
<feature type="transmembrane region" description="Helical" evidence="1">
    <location>
        <begin position="20"/>
        <end position="38"/>
    </location>
</feature>
<organism evidence="2 3">
    <name type="scientific">Arabidopsis thaliana</name>
    <name type="common">Mouse-ear cress</name>
    <dbReference type="NCBI Taxonomy" id="3702"/>
    <lineage>
        <taxon>Eukaryota</taxon>
        <taxon>Viridiplantae</taxon>
        <taxon>Streptophyta</taxon>
        <taxon>Embryophyta</taxon>
        <taxon>Tracheophyta</taxon>
        <taxon>Spermatophyta</taxon>
        <taxon>Magnoliopsida</taxon>
        <taxon>eudicotyledons</taxon>
        <taxon>Gunneridae</taxon>
        <taxon>Pentapetalae</taxon>
        <taxon>rosids</taxon>
        <taxon>malvids</taxon>
        <taxon>Brassicales</taxon>
        <taxon>Brassicaceae</taxon>
        <taxon>Camelineae</taxon>
        <taxon>Arabidopsis</taxon>
    </lineage>
</organism>
<dbReference type="EMBL" id="LR881469">
    <property type="protein sequence ID" value="CAD5330455.1"/>
    <property type="molecule type" value="Genomic_DNA"/>
</dbReference>
<protein>
    <submittedName>
        <fullName evidence="2">(thale cress) hypothetical protein</fullName>
    </submittedName>
</protein>
<evidence type="ECO:0000256" key="1">
    <source>
        <dbReference type="SAM" id="Phobius"/>
    </source>
</evidence>
<evidence type="ECO:0000313" key="2">
    <source>
        <dbReference type="EMBL" id="CAD5330455.1"/>
    </source>
</evidence>
<proteinExistence type="predicted"/>
<keyword evidence="1" id="KW-0812">Transmembrane</keyword>
<reference evidence="2 3" key="1">
    <citation type="submission" date="2020-09" db="EMBL/GenBank/DDBJ databases">
        <authorList>
            <person name="Ashkenazy H."/>
        </authorList>
    </citation>
    <scope>NUCLEOTIDE SEQUENCE [LARGE SCALE GENOMIC DNA]</scope>
    <source>
        <strain evidence="3">cv. Cdm-0</strain>
    </source>
</reference>
<dbReference type="AlphaFoldDB" id="A0A7G2F9U3"/>
<gene>
    <name evidence="2" type="ORF">AT9943_LOCUS17991</name>
</gene>
<name>A0A7G2F9U3_ARATH</name>
<sequence length="58" mass="6607">MQHQIGSWYLPRRLPPMCLFPVLAICFVYLGVVFDIDGPGKSLLVMRRTRCFLPLALG</sequence>
<keyword evidence="1" id="KW-1133">Transmembrane helix</keyword>